<accession>A0ABR6HTM6</accession>
<proteinExistence type="predicted"/>
<dbReference type="Proteomes" id="UP000576152">
    <property type="component" value="Unassembled WGS sequence"/>
</dbReference>
<comment type="caution">
    <text evidence="1">The sequence shown here is derived from an EMBL/GenBank/DDBJ whole genome shotgun (WGS) entry which is preliminary data.</text>
</comment>
<protein>
    <submittedName>
        <fullName evidence="1">Uncharacterized protein</fullName>
    </submittedName>
</protein>
<evidence type="ECO:0000313" key="1">
    <source>
        <dbReference type="EMBL" id="MBB3713914.1"/>
    </source>
</evidence>
<dbReference type="EMBL" id="JACIBX010000025">
    <property type="protein sequence ID" value="MBB3713914.1"/>
    <property type="molecule type" value="Genomic_DNA"/>
</dbReference>
<dbReference type="RefSeq" id="WP_183475367.1">
    <property type="nucleotide sequence ID" value="NZ_JACIBX010000025.1"/>
</dbReference>
<sequence length="110" mass="11674">MAYSATPVSGAEFRATFSHCAVQLHRAEQLAEHGHRIDGRDVRLRQFVQAAADVDRQGARVGAHEGRGFGAARLFGQLQDNEGRSGTCPLASSNALALPAAMPSTSWPSS</sequence>
<keyword evidence="2" id="KW-1185">Reference proteome</keyword>
<evidence type="ECO:0000313" key="2">
    <source>
        <dbReference type="Proteomes" id="UP000576152"/>
    </source>
</evidence>
<gene>
    <name evidence="1" type="ORF">FHS00_003521</name>
</gene>
<reference evidence="1 2" key="1">
    <citation type="submission" date="2020-08" db="EMBL/GenBank/DDBJ databases">
        <title>Genomic Encyclopedia of Type Strains, Phase III (KMG-III): the genomes of soil and plant-associated and newly described type strains.</title>
        <authorList>
            <person name="Whitman W."/>
        </authorList>
    </citation>
    <scope>NUCLEOTIDE SEQUENCE [LARGE SCALE GENOMIC DNA]</scope>
    <source>
        <strain evidence="1 2">CECT 8572</strain>
    </source>
</reference>
<organism evidence="1 2">
    <name type="scientific">Limimaricola variabilis</name>
    <dbReference type="NCBI Taxonomy" id="1492771"/>
    <lineage>
        <taxon>Bacteria</taxon>
        <taxon>Pseudomonadati</taxon>
        <taxon>Pseudomonadota</taxon>
        <taxon>Alphaproteobacteria</taxon>
        <taxon>Rhodobacterales</taxon>
        <taxon>Paracoccaceae</taxon>
        <taxon>Limimaricola</taxon>
    </lineage>
</organism>
<name>A0ABR6HTM6_9RHOB</name>